<evidence type="ECO:0000256" key="1">
    <source>
        <dbReference type="SAM" id="SignalP"/>
    </source>
</evidence>
<protein>
    <recommendedName>
        <fullName evidence="4">Lipoprotein</fullName>
    </recommendedName>
</protein>
<feature type="chain" id="PRO_5036959082" description="Lipoprotein" evidence="1">
    <location>
        <begin position="24"/>
        <end position="114"/>
    </location>
</feature>
<evidence type="ECO:0000313" key="3">
    <source>
        <dbReference type="Proteomes" id="UP000664654"/>
    </source>
</evidence>
<gene>
    <name evidence="2" type="ORF">J0A66_15690</name>
</gene>
<sequence length="114" mass="12308">MNKLALLPISILSLSLGAVGACAQGRGNDKPLGTIYVTSQGLYYDTFKTTDLPPRGRFQQLYPDTPMGPSTDFGPGDSGYVGGRWWVDTNNDAVMDELDTYFSCPLLGPGRETP</sequence>
<dbReference type="RefSeq" id="WP_206574793.1">
    <property type="nucleotide sequence ID" value="NZ_JAFKCV010000010.1"/>
</dbReference>
<feature type="signal peptide" evidence="1">
    <location>
        <begin position="1"/>
        <end position="23"/>
    </location>
</feature>
<dbReference type="Proteomes" id="UP000664654">
    <property type="component" value="Unassembled WGS sequence"/>
</dbReference>
<keyword evidence="1" id="KW-0732">Signal</keyword>
<organism evidence="2 3">
    <name type="scientific">Bowmanella dokdonensis</name>
    <dbReference type="NCBI Taxonomy" id="751969"/>
    <lineage>
        <taxon>Bacteria</taxon>
        <taxon>Pseudomonadati</taxon>
        <taxon>Pseudomonadota</taxon>
        <taxon>Gammaproteobacteria</taxon>
        <taxon>Alteromonadales</taxon>
        <taxon>Alteromonadaceae</taxon>
        <taxon>Bowmanella</taxon>
    </lineage>
</organism>
<name>A0A939INS6_9ALTE</name>
<reference evidence="2" key="1">
    <citation type="submission" date="2021-03" db="EMBL/GenBank/DDBJ databases">
        <title>novel species isolated from a fishpond in China.</title>
        <authorList>
            <person name="Lu H."/>
            <person name="Cai Z."/>
        </authorList>
    </citation>
    <scope>NUCLEOTIDE SEQUENCE</scope>
    <source>
        <strain evidence="2">JCM 30855</strain>
    </source>
</reference>
<accession>A0A939INS6</accession>
<proteinExistence type="predicted"/>
<evidence type="ECO:0008006" key="4">
    <source>
        <dbReference type="Google" id="ProtNLM"/>
    </source>
</evidence>
<evidence type="ECO:0000313" key="2">
    <source>
        <dbReference type="EMBL" id="MBN7826678.1"/>
    </source>
</evidence>
<comment type="caution">
    <text evidence="2">The sequence shown here is derived from an EMBL/GenBank/DDBJ whole genome shotgun (WGS) entry which is preliminary data.</text>
</comment>
<keyword evidence="3" id="KW-1185">Reference proteome</keyword>
<dbReference type="PROSITE" id="PS51257">
    <property type="entry name" value="PROKAR_LIPOPROTEIN"/>
    <property type="match status" value="1"/>
</dbReference>
<dbReference type="AlphaFoldDB" id="A0A939INS6"/>
<dbReference type="EMBL" id="JAFKCV010000010">
    <property type="protein sequence ID" value="MBN7826678.1"/>
    <property type="molecule type" value="Genomic_DNA"/>
</dbReference>